<organism evidence="1 2">
    <name type="scientific">Trichuris suis</name>
    <name type="common">pig whipworm</name>
    <dbReference type="NCBI Taxonomy" id="68888"/>
    <lineage>
        <taxon>Eukaryota</taxon>
        <taxon>Metazoa</taxon>
        <taxon>Ecdysozoa</taxon>
        <taxon>Nematoda</taxon>
        <taxon>Enoplea</taxon>
        <taxon>Dorylaimia</taxon>
        <taxon>Trichinellida</taxon>
        <taxon>Trichuridae</taxon>
        <taxon>Trichuris</taxon>
    </lineage>
</organism>
<dbReference type="Proteomes" id="UP000030764">
    <property type="component" value="Unassembled WGS sequence"/>
</dbReference>
<gene>
    <name evidence="1" type="ORF">M513_12386</name>
</gene>
<evidence type="ECO:0000313" key="2">
    <source>
        <dbReference type="Proteomes" id="UP000030764"/>
    </source>
</evidence>
<accession>A0A085LP27</accession>
<evidence type="ECO:0000313" key="1">
    <source>
        <dbReference type="EMBL" id="KFD46723.1"/>
    </source>
</evidence>
<proteinExistence type="predicted"/>
<keyword evidence="2" id="KW-1185">Reference proteome</keyword>
<dbReference type="EMBL" id="KL363356">
    <property type="protein sequence ID" value="KFD46723.1"/>
    <property type="molecule type" value="Genomic_DNA"/>
</dbReference>
<name>A0A085LP27_9BILA</name>
<sequence>MDSYTVSLILSAFSSCAGVSELTAFSTRIINVVRFNQTGTRQLSVKTYMPATRHPIFKQRLNVFLHIRNKMLVNVID</sequence>
<reference evidence="1 2" key="1">
    <citation type="journal article" date="2014" name="Nat. Genet.">
        <title>Genome and transcriptome of the porcine whipworm Trichuris suis.</title>
        <authorList>
            <person name="Jex A.R."/>
            <person name="Nejsum P."/>
            <person name="Schwarz E.M."/>
            <person name="Hu L."/>
            <person name="Young N.D."/>
            <person name="Hall R.S."/>
            <person name="Korhonen P.K."/>
            <person name="Liao S."/>
            <person name="Thamsborg S."/>
            <person name="Xia J."/>
            <person name="Xu P."/>
            <person name="Wang S."/>
            <person name="Scheerlinck J.P."/>
            <person name="Hofmann A."/>
            <person name="Sternberg P.W."/>
            <person name="Wang J."/>
            <person name="Gasser R.B."/>
        </authorList>
    </citation>
    <scope>NUCLEOTIDE SEQUENCE [LARGE SCALE GENOMIC DNA]</scope>
    <source>
        <strain evidence="1">DCEP-RM93M</strain>
    </source>
</reference>
<protein>
    <submittedName>
        <fullName evidence="1">Uncharacterized protein</fullName>
    </submittedName>
</protein>
<dbReference type="AlphaFoldDB" id="A0A085LP27"/>